<organism evidence="2">
    <name type="scientific">uncultured Sulfurovum sp</name>
    <dbReference type="NCBI Taxonomy" id="269237"/>
    <lineage>
        <taxon>Bacteria</taxon>
        <taxon>Pseudomonadati</taxon>
        <taxon>Campylobacterota</taxon>
        <taxon>Epsilonproteobacteria</taxon>
        <taxon>Campylobacterales</taxon>
        <taxon>Sulfurovaceae</taxon>
        <taxon>Sulfurovum</taxon>
        <taxon>environmental samples</taxon>
    </lineage>
</organism>
<evidence type="ECO:0000259" key="1">
    <source>
        <dbReference type="Pfam" id="PF03205"/>
    </source>
</evidence>
<dbReference type="Pfam" id="PF03205">
    <property type="entry name" value="MobB"/>
    <property type="match status" value="1"/>
</dbReference>
<proteinExistence type="predicted"/>
<dbReference type="SUPFAM" id="SSF52540">
    <property type="entry name" value="P-loop containing nucleoside triphosphate hydrolases"/>
    <property type="match status" value="1"/>
</dbReference>
<sequence>MYNPLYISRSIMKRFAVAFTGPSGSGKTTLLKKVAKVLLLEKEVAIIKHDPKDKAIFDTKGKDSHTFSQTGAEVVVSSPTRTTYFSQRHKELTDIIQMFNHFDILLVEGLKTLPLPRIAIFRNHIEEPYLHSSNAIAIDHTIDIKKYKIPQNIDILDLNNTTQIIEWINQHAKEV</sequence>
<dbReference type="Gene3D" id="3.40.50.300">
    <property type="entry name" value="P-loop containing nucleotide triphosphate hydrolases"/>
    <property type="match status" value="1"/>
</dbReference>
<dbReference type="GO" id="GO:0006777">
    <property type="term" value="P:Mo-molybdopterin cofactor biosynthetic process"/>
    <property type="evidence" value="ECO:0007669"/>
    <property type="project" value="InterPro"/>
</dbReference>
<dbReference type="InterPro" id="IPR027417">
    <property type="entry name" value="P-loop_NTPase"/>
</dbReference>
<accession>A0A6S6U813</accession>
<feature type="domain" description="Molybdopterin-guanine dinucleotide biosynthesis protein B (MobB)" evidence="1">
    <location>
        <begin position="17"/>
        <end position="137"/>
    </location>
</feature>
<dbReference type="InterPro" id="IPR004435">
    <property type="entry name" value="MobB_dom"/>
</dbReference>
<name>A0A6S6U813_9BACT</name>
<protein>
    <submittedName>
        <fullName evidence="2">Molybdopterin-guanine dinucleotide biosynthesis protein MobB</fullName>
    </submittedName>
</protein>
<dbReference type="InterPro" id="IPR052539">
    <property type="entry name" value="MGD_biosynthesis_adapter"/>
</dbReference>
<evidence type="ECO:0000313" key="2">
    <source>
        <dbReference type="EMBL" id="CAA6824903.1"/>
    </source>
</evidence>
<dbReference type="GO" id="GO:0005525">
    <property type="term" value="F:GTP binding"/>
    <property type="evidence" value="ECO:0007669"/>
    <property type="project" value="InterPro"/>
</dbReference>
<dbReference type="EMBL" id="CACVAU010000079">
    <property type="protein sequence ID" value="CAA6824903.1"/>
    <property type="molecule type" value="Genomic_DNA"/>
</dbReference>
<dbReference type="PANTHER" id="PTHR40072">
    <property type="entry name" value="MOLYBDOPTERIN-GUANINE DINUCLEOTIDE BIOSYNTHESIS ADAPTER PROTEIN-RELATED"/>
    <property type="match status" value="1"/>
</dbReference>
<dbReference type="PANTHER" id="PTHR40072:SF1">
    <property type="entry name" value="MOLYBDOPTERIN-GUANINE DINUCLEOTIDE BIOSYNTHESIS ADAPTER PROTEIN"/>
    <property type="match status" value="1"/>
</dbReference>
<dbReference type="NCBIfam" id="TIGR00176">
    <property type="entry name" value="mobB"/>
    <property type="match status" value="1"/>
</dbReference>
<reference evidence="2" key="1">
    <citation type="submission" date="2020-01" db="EMBL/GenBank/DDBJ databases">
        <authorList>
            <person name="Meier V. D."/>
            <person name="Meier V D."/>
        </authorList>
    </citation>
    <scope>NUCLEOTIDE SEQUENCE</scope>
    <source>
        <strain evidence="2">HLG_WM_MAG_05</strain>
    </source>
</reference>
<gene>
    <name evidence="2" type="ORF">HELGO_WM6985</name>
</gene>
<dbReference type="AlphaFoldDB" id="A0A6S6U813"/>